<proteinExistence type="predicted"/>
<accession>X1E9W2</accession>
<reference evidence="2" key="1">
    <citation type="journal article" date="2014" name="Front. Microbiol.">
        <title>High frequency of phylogenetically diverse reductive dehalogenase-homologous genes in deep subseafloor sedimentary metagenomes.</title>
        <authorList>
            <person name="Kawai M."/>
            <person name="Futagami T."/>
            <person name="Toyoda A."/>
            <person name="Takaki Y."/>
            <person name="Nishi S."/>
            <person name="Hori S."/>
            <person name="Arai W."/>
            <person name="Tsubouchi T."/>
            <person name="Morono Y."/>
            <person name="Uchiyama I."/>
            <person name="Ito T."/>
            <person name="Fujiyama A."/>
            <person name="Inagaki F."/>
            <person name="Takami H."/>
        </authorList>
    </citation>
    <scope>NUCLEOTIDE SEQUENCE</scope>
    <source>
        <strain evidence="2">Expedition CK06-06</strain>
    </source>
</reference>
<name>X1E9W2_9ZZZZ</name>
<dbReference type="EMBL" id="BART01031753">
    <property type="protein sequence ID" value="GAH17160.1"/>
    <property type="molecule type" value="Genomic_DNA"/>
</dbReference>
<feature type="coiled-coil region" evidence="1">
    <location>
        <begin position="189"/>
        <end position="216"/>
    </location>
</feature>
<comment type="caution">
    <text evidence="2">The sequence shown here is derived from an EMBL/GenBank/DDBJ whole genome shotgun (WGS) entry which is preliminary data.</text>
</comment>
<gene>
    <name evidence="2" type="ORF">S01H4_55080</name>
</gene>
<dbReference type="AlphaFoldDB" id="X1E9W2"/>
<protein>
    <submittedName>
        <fullName evidence="2">Uncharacterized protein</fullName>
    </submittedName>
</protein>
<sequence length="252" mass="28092">MPPELQLSAYVSEKLATELRQVFGINEKQAVYIARTVKNNPQLAQNPTYLAYHIKQLAAKANDYQLQYVITGIYEGMKAEGIPGSRIIPTTQFSPPFQSPPAGYPPLPVQPSTAQQNPYPVYMPYPQGNPYPPPPYIVRQPVYPNPQGQGKPASAITGEDLTKALKNQREDFQHTLNDRDKNIKEERDKQALMQTLDGVRRAMDNLNTRVSSIEKDGVNRKPSDENIFNKTILGAIGKDISDRLTGAKGELT</sequence>
<feature type="non-terminal residue" evidence="2">
    <location>
        <position position="252"/>
    </location>
</feature>
<evidence type="ECO:0000256" key="1">
    <source>
        <dbReference type="SAM" id="Coils"/>
    </source>
</evidence>
<organism evidence="2">
    <name type="scientific">marine sediment metagenome</name>
    <dbReference type="NCBI Taxonomy" id="412755"/>
    <lineage>
        <taxon>unclassified sequences</taxon>
        <taxon>metagenomes</taxon>
        <taxon>ecological metagenomes</taxon>
    </lineage>
</organism>
<evidence type="ECO:0000313" key="2">
    <source>
        <dbReference type="EMBL" id="GAH17160.1"/>
    </source>
</evidence>
<keyword evidence="1" id="KW-0175">Coiled coil</keyword>